<sequence length="102" mass="11937">MQCGQIFSRTSVHLHHHLDPTRESSSRQRLQLDYERQKAIRVEIFVEEEIETNQELYKNLSQETLPSEFTLLKSPKLSLVKLEATRAQGLEIEDDQVQFPTV</sequence>
<evidence type="ECO:0000313" key="1">
    <source>
        <dbReference type="EMBL" id="CDW28665.1"/>
    </source>
</evidence>
<name>A0A0K2TS73_LEPSM</name>
<dbReference type="EMBL" id="HACA01011304">
    <property type="protein sequence ID" value="CDW28665.1"/>
    <property type="molecule type" value="Transcribed_RNA"/>
</dbReference>
<accession>A0A0K2TS73</accession>
<protein>
    <submittedName>
        <fullName evidence="1">Uncharacterized protein</fullName>
    </submittedName>
</protein>
<dbReference type="AlphaFoldDB" id="A0A0K2TS73"/>
<organism evidence="1">
    <name type="scientific">Lepeophtheirus salmonis</name>
    <name type="common">Salmon louse</name>
    <name type="synonym">Caligus salmonis</name>
    <dbReference type="NCBI Taxonomy" id="72036"/>
    <lineage>
        <taxon>Eukaryota</taxon>
        <taxon>Metazoa</taxon>
        <taxon>Ecdysozoa</taxon>
        <taxon>Arthropoda</taxon>
        <taxon>Crustacea</taxon>
        <taxon>Multicrustacea</taxon>
        <taxon>Hexanauplia</taxon>
        <taxon>Copepoda</taxon>
        <taxon>Siphonostomatoida</taxon>
        <taxon>Caligidae</taxon>
        <taxon>Lepeophtheirus</taxon>
    </lineage>
</organism>
<proteinExistence type="predicted"/>
<reference evidence="1" key="1">
    <citation type="submission" date="2014-05" db="EMBL/GenBank/DDBJ databases">
        <authorList>
            <person name="Chronopoulou M."/>
        </authorList>
    </citation>
    <scope>NUCLEOTIDE SEQUENCE</scope>
    <source>
        <tissue evidence="1">Whole organism</tissue>
    </source>
</reference>